<dbReference type="SUPFAM" id="SSF57938">
    <property type="entry name" value="DnaJ/Hsp40 cysteine-rich domain"/>
    <property type="match status" value="1"/>
</dbReference>
<dbReference type="RefSeq" id="WP_172106378.1">
    <property type="nucleotide sequence ID" value="NZ_CP038017.1"/>
</dbReference>
<keyword evidence="2" id="KW-1185">Reference proteome</keyword>
<dbReference type="InterPro" id="IPR036410">
    <property type="entry name" value="HSP_DnaJ_Cys-rich_dom_sf"/>
</dbReference>
<reference evidence="1 2" key="1">
    <citation type="submission" date="2019-03" db="EMBL/GenBank/DDBJ databases">
        <title>Complete Genome Sequence of Allofrancisella frigidaquae Strain SYSU 10HL1970 Isolated from Water-Cooling Systems in China.</title>
        <authorList>
            <person name="Ohrman C."/>
            <person name="Uneklint I."/>
            <person name="Sjodin A."/>
        </authorList>
    </citation>
    <scope>NUCLEOTIDE SEQUENCE [LARGE SCALE GENOMIC DNA]</scope>
    <source>
        <strain evidence="1 2">SYSU 10HL1970</strain>
    </source>
</reference>
<dbReference type="AlphaFoldDB" id="A0A6M3HSP3"/>
<gene>
    <name evidence="1" type="ORF">E3E15_01910</name>
</gene>
<dbReference type="Gene3D" id="2.10.230.10">
    <property type="entry name" value="Heat shock protein DnaJ, cysteine-rich domain"/>
    <property type="match status" value="1"/>
</dbReference>
<name>A0A6M3HSP3_9GAMM</name>
<evidence type="ECO:0000313" key="2">
    <source>
        <dbReference type="Proteomes" id="UP000503320"/>
    </source>
</evidence>
<organism evidence="1 2">
    <name type="scientific">Allofrancisella frigidaquae</name>
    <dbReference type="NCBI Taxonomy" id="1085644"/>
    <lineage>
        <taxon>Bacteria</taxon>
        <taxon>Pseudomonadati</taxon>
        <taxon>Pseudomonadota</taxon>
        <taxon>Gammaproteobacteria</taxon>
        <taxon>Thiotrichales</taxon>
        <taxon>Francisellaceae</taxon>
        <taxon>Allofrancisella</taxon>
    </lineage>
</organism>
<evidence type="ECO:0000313" key="1">
    <source>
        <dbReference type="EMBL" id="QIV94175.1"/>
    </source>
</evidence>
<proteinExistence type="predicted"/>
<protein>
    <submittedName>
        <fullName evidence="1">Uncharacterized protein</fullName>
    </submittedName>
</protein>
<dbReference type="EMBL" id="CP038017">
    <property type="protein sequence ID" value="QIV94175.1"/>
    <property type="molecule type" value="Genomic_DNA"/>
</dbReference>
<sequence>MFRLPLSEYLKSGVSQVNNVNLALSVPLWFNVILERNDFEIEVTNLDNRGILEFLAFSHNDKEDGLTKRVEQRFAEGIFNKYGDITLICYDKSSRMVIGLANIDLDNNNNHIDLEDLATINSSSMLKDTNFFSKIGIILLTSISMIAAKYGKGFELCDVNKSFYDQFNEYGLKPVGNTNIKKTHCSITMDSLVPSKRYYEKYYTEFKKGVQNIDLNLFIYSLKMKNTVSERENFYKDKNKNNTNIPYQYNGSFQDSNKFMQLKKAFDIWRINKPQSKILEKLTTSTTSEKKYSHVPTVINKDCQYASIIQQPKGQIIKEDQITGTKDVCILCDGAGTLPYQNTYIHCSRCNKTGTYLYPEGWIKKNYVTKEKCILCDGIGIIPNISNKIIKCSRCEGTGQMDKLL</sequence>
<accession>A0A6M3HSP3</accession>
<dbReference type="KEGG" id="afri:E3E15_01910"/>
<dbReference type="Proteomes" id="UP000503320">
    <property type="component" value="Chromosome"/>
</dbReference>